<evidence type="ECO:0000313" key="1">
    <source>
        <dbReference type="EMBL" id="TGY86910.1"/>
    </source>
</evidence>
<keyword evidence="1" id="KW-0378">Hydrolase</keyword>
<evidence type="ECO:0000313" key="2">
    <source>
        <dbReference type="Proteomes" id="UP000304953"/>
    </source>
</evidence>
<accession>A0AC61RMG0</accession>
<comment type="caution">
    <text evidence="1">The sequence shown here is derived from an EMBL/GenBank/DDBJ whole genome shotgun (WGS) entry which is preliminary data.</text>
</comment>
<name>A0AC61RMG0_9FIRM</name>
<keyword evidence="1" id="KW-0255">Endonuclease</keyword>
<reference evidence="1" key="1">
    <citation type="submission" date="2019-04" db="EMBL/GenBank/DDBJ databases">
        <title>Microbes associate with the intestines of laboratory mice.</title>
        <authorList>
            <person name="Navarre W."/>
            <person name="Wong E."/>
            <person name="Huang K."/>
            <person name="Tropini C."/>
            <person name="Ng K."/>
            <person name="Yu B."/>
        </authorList>
    </citation>
    <scope>NUCLEOTIDE SEQUENCE</scope>
    <source>
        <strain evidence="1">NM01_1-7b</strain>
    </source>
</reference>
<keyword evidence="2" id="KW-1185">Reference proteome</keyword>
<proteinExistence type="predicted"/>
<organism evidence="1 2">
    <name type="scientific">Petralouisia muris</name>
    <dbReference type="NCBI Taxonomy" id="3032872"/>
    <lineage>
        <taxon>Bacteria</taxon>
        <taxon>Bacillati</taxon>
        <taxon>Bacillota</taxon>
        <taxon>Clostridia</taxon>
        <taxon>Lachnospirales</taxon>
        <taxon>Lachnospiraceae</taxon>
        <taxon>Petralouisia</taxon>
    </lineage>
</organism>
<sequence length="106" mass="12253">MNKFMRMIVFFDLPVVTAKERKAAAKFRSFLLKDGYHMMQFSVYTRICNGTDAVEKHEARLNLNLPSKGSVRLLTITEKQYESIRILVGEKTFDDTGESVELLNIF</sequence>
<gene>
    <name evidence="1" type="primary">cas2</name>
    <name evidence="1" type="ORF">E5329_27835</name>
</gene>
<dbReference type="EMBL" id="SRYA01000140">
    <property type="protein sequence ID" value="TGY86910.1"/>
    <property type="molecule type" value="Genomic_DNA"/>
</dbReference>
<protein>
    <submittedName>
        <fullName evidence="1">CRISPR-associated endonuclease Cas2</fullName>
    </submittedName>
</protein>
<keyword evidence="1" id="KW-0540">Nuclease</keyword>
<dbReference type="Proteomes" id="UP000304953">
    <property type="component" value="Unassembled WGS sequence"/>
</dbReference>